<keyword evidence="3" id="KW-1185">Reference proteome</keyword>
<evidence type="ECO:0000256" key="1">
    <source>
        <dbReference type="SAM" id="MobiDB-lite"/>
    </source>
</evidence>
<feature type="region of interest" description="Disordered" evidence="1">
    <location>
        <begin position="34"/>
        <end position="57"/>
    </location>
</feature>
<feature type="compositionally biased region" description="Polar residues" evidence="1">
    <location>
        <begin position="48"/>
        <end position="57"/>
    </location>
</feature>
<dbReference type="Proteomes" id="UP001482620">
    <property type="component" value="Unassembled WGS sequence"/>
</dbReference>
<name>A0ABV0UTM4_9TELE</name>
<protein>
    <submittedName>
        <fullName evidence="2">Uncharacterized protein</fullName>
    </submittedName>
</protein>
<gene>
    <name evidence="2" type="ORF">ILYODFUR_016198</name>
</gene>
<proteinExistence type="predicted"/>
<accession>A0ABV0UTM4</accession>
<organism evidence="2 3">
    <name type="scientific">Ilyodon furcidens</name>
    <name type="common">goldbreast splitfin</name>
    <dbReference type="NCBI Taxonomy" id="33524"/>
    <lineage>
        <taxon>Eukaryota</taxon>
        <taxon>Metazoa</taxon>
        <taxon>Chordata</taxon>
        <taxon>Craniata</taxon>
        <taxon>Vertebrata</taxon>
        <taxon>Euteleostomi</taxon>
        <taxon>Actinopterygii</taxon>
        <taxon>Neopterygii</taxon>
        <taxon>Teleostei</taxon>
        <taxon>Neoteleostei</taxon>
        <taxon>Acanthomorphata</taxon>
        <taxon>Ovalentaria</taxon>
        <taxon>Atherinomorphae</taxon>
        <taxon>Cyprinodontiformes</taxon>
        <taxon>Goodeidae</taxon>
        <taxon>Ilyodon</taxon>
    </lineage>
</organism>
<evidence type="ECO:0000313" key="3">
    <source>
        <dbReference type="Proteomes" id="UP001482620"/>
    </source>
</evidence>
<comment type="caution">
    <text evidence="2">The sequence shown here is derived from an EMBL/GenBank/DDBJ whole genome shotgun (WGS) entry which is preliminary data.</text>
</comment>
<reference evidence="2 3" key="1">
    <citation type="submission" date="2021-06" db="EMBL/GenBank/DDBJ databases">
        <authorList>
            <person name="Palmer J.M."/>
        </authorList>
    </citation>
    <scope>NUCLEOTIDE SEQUENCE [LARGE SCALE GENOMIC DNA]</scope>
    <source>
        <strain evidence="3">if_2019</strain>
        <tissue evidence="2">Muscle</tissue>
    </source>
</reference>
<dbReference type="EMBL" id="JAHRIQ010082561">
    <property type="protein sequence ID" value="MEQ2248139.1"/>
    <property type="molecule type" value="Genomic_DNA"/>
</dbReference>
<evidence type="ECO:0000313" key="2">
    <source>
        <dbReference type="EMBL" id="MEQ2248139.1"/>
    </source>
</evidence>
<sequence length="109" mass="11981">MFSTDLTMHILTEKIQPSSIPAYPCRVKGGLLSSSSSQLARGGGQPGQVASPSQGNIETHRTNYHALTNSYPRFDLTVMFLDCGVPVREPTPAWERTCKLLAERPHARI</sequence>